<evidence type="ECO:0000313" key="1">
    <source>
        <dbReference type="EMBL" id="CDW42018.1"/>
    </source>
</evidence>
<name>A0A0K2UUR6_LEPSM</name>
<organism evidence="1">
    <name type="scientific">Lepeophtheirus salmonis</name>
    <name type="common">Salmon louse</name>
    <name type="synonym">Caligus salmonis</name>
    <dbReference type="NCBI Taxonomy" id="72036"/>
    <lineage>
        <taxon>Eukaryota</taxon>
        <taxon>Metazoa</taxon>
        <taxon>Ecdysozoa</taxon>
        <taxon>Arthropoda</taxon>
        <taxon>Crustacea</taxon>
        <taxon>Multicrustacea</taxon>
        <taxon>Hexanauplia</taxon>
        <taxon>Copepoda</taxon>
        <taxon>Siphonostomatoida</taxon>
        <taxon>Caligidae</taxon>
        <taxon>Lepeophtheirus</taxon>
    </lineage>
</organism>
<reference evidence="1" key="1">
    <citation type="submission" date="2014-05" db="EMBL/GenBank/DDBJ databases">
        <authorList>
            <person name="Chronopoulou M."/>
        </authorList>
    </citation>
    <scope>NUCLEOTIDE SEQUENCE</scope>
    <source>
        <tissue evidence="1">Whole organism</tissue>
    </source>
</reference>
<sequence>LFYHFPYSRRGLIPGNPKDSRHNLSGRFLDSNECQTERKRPIWLKVCACSSEKCY</sequence>
<dbReference type="EMBL" id="HACA01024657">
    <property type="protein sequence ID" value="CDW42018.1"/>
    <property type="molecule type" value="Transcribed_RNA"/>
</dbReference>
<accession>A0A0K2UUR6</accession>
<feature type="non-terminal residue" evidence="1">
    <location>
        <position position="1"/>
    </location>
</feature>
<dbReference type="AlphaFoldDB" id="A0A0K2UUR6"/>
<protein>
    <submittedName>
        <fullName evidence="1">Uncharacterized protein</fullName>
    </submittedName>
</protein>
<proteinExistence type="predicted"/>